<dbReference type="Proteomes" id="UP000823612">
    <property type="component" value="Unassembled WGS sequence"/>
</dbReference>
<dbReference type="InterPro" id="IPR036821">
    <property type="entry name" value="Peptide_deformylase_sf"/>
</dbReference>
<dbReference type="PIRSF" id="PIRSF004749">
    <property type="entry name" value="Pep_def"/>
    <property type="match status" value="1"/>
</dbReference>
<keyword evidence="4" id="KW-0648">Protein biosynthesis</keyword>
<evidence type="ECO:0000256" key="2">
    <source>
        <dbReference type="ARBA" id="ARBA00022723"/>
    </source>
</evidence>
<feature type="binding site" evidence="4">
    <location>
        <position position="144"/>
    </location>
    <ligand>
        <name>Fe cation</name>
        <dbReference type="ChEBI" id="CHEBI:24875"/>
    </ligand>
</feature>
<dbReference type="NCBIfam" id="TIGR00079">
    <property type="entry name" value="pept_deformyl"/>
    <property type="match status" value="1"/>
</dbReference>
<evidence type="ECO:0000256" key="3">
    <source>
        <dbReference type="ARBA" id="ARBA00022801"/>
    </source>
</evidence>
<reference evidence="5" key="1">
    <citation type="submission" date="2020-10" db="EMBL/GenBank/DDBJ databases">
        <authorList>
            <person name="Gilroy R."/>
        </authorList>
    </citation>
    <scope>NUCLEOTIDE SEQUENCE</scope>
    <source>
        <strain evidence="5">2889</strain>
    </source>
</reference>
<name>A0A9D9DVD4_9BACT</name>
<comment type="similarity">
    <text evidence="1 4">Belongs to the polypeptide deformylase family.</text>
</comment>
<evidence type="ECO:0000313" key="5">
    <source>
        <dbReference type="EMBL" id="MBO8432820.1"/>
    </source>
</evidence>
<dbReference type="PANTHER" id="PTHR10458">
    <property type="entry name" value="PEPTIDE DEFORMYLASE"/>
    <property type="match status" value="1"/>
</dbReference>
<dbReference type="GO" id="GO:0006412">
    <property type="term" value="P:translation"/>
    <property type="evidence" value="ECO:0007669"/>
    <property type="project" value="UniProtKB-UniRule"/>
</dbReference>
<dbReference type="GO" id="GO:0046872">
    <property type="term" value="F:metal ion binding"/>
    <property type="evidence" value="ECO:0007669"/>
    <property type="project" value="UniProtKB-KW"/>
</dbReference>
<comment type="function">
    <text evidence="4">Removes the formyl group from the N-terminal Met of newly synthesized proteins. Requires at least a dipeptide for an efficient rate of reaction. N-terminal L-methionine is a prerequisite for activity but the enzyme has broad specificity at other positions.</text>
</comment>
<dbReference type="AlphaFoldDB" id="A0A9D9DVD4"/>
<dbReference type="NCBIfam" id="NF001159">
    <property type="entry name" value="PRK00150.1-3"/>
    <property type="match status" value="1"/>
</dbReference>
<comment type="cofactor">
    <cofactor evidence="4">
        <name>Fe(2+)</name>
        <dbReference type="ChEBI" id="CHEBI:29033"/>
    </cofactor>
    <text evidence="4">Binds 1 Fe(2+) ion.</text>
</comment>
<dbReference type="Gene3D" id="3.90.45.10">
    <property type="entry name" value="Peptide deformylase"/>
    <property type="match status" value="1"/>
</dbReference>
<reference evidence="5" key="2">
    <citation type="journal article" date="2021" name="PeerJ">
        <title>Extensive microbial diversity within the chicken gut microbiome revealed by metagenomics and culture.</title>
        <authorList>
            <person name="Gilroy R."/>
            <person name="Ravi A."/>
            <person name="Getino M."/>
            <person name="Pursley I."/>
            <person name="Horton D.L."/>
            <person name="Alikhan N.F."/>
            <person name="Baker D."/>
            <person name="Gharbi K."/>
            <person name="Hall N."/>
            <person name="Watson M."/>
            <person name="Adriaenssens E.M."/>
            <person name="Foster-Nyarko E."/>
            <person name="Jarju S."/>
            <person name="Secka A."/>
            <person name="Antonio M."/>
            <person name="Oren A."/>
            <person name="Chaudhuri R.R."/>
            <person name="La Ragione R."/>
            <person name="Hildebrand F."/>
            <person name="Pallen M.J."/>
        </authorList>
    </citation>
    <scope>NUCLEOTIDE SEQUENCE</scope>
    <source>
        <strain evidence="5">2889</strain>
    </source>
</reference>
<evidence type="ECO:0000313" key="6">
    <source>
        <dbReference type="Proteomes" id="UP000823612"/>
    </source>
</evidence>
<dbReference type="HAMAP" id="MF_00163">
    <property type="entry name" value="Pep_deformylase"/>
    <property type="match status" value="1"/>
</dbReference>
<proteinExistence type="inferred from homology"/>
<protein>
    <recommendedName>
        <fullName evidence="4">Peptide deformylase</fullName>
        <shortName evidence="4">PDF</shortName>
        <ecNumber evidence="4">3.5.1.88</ecNumber>
    </recommendedName>
    <alternativeName>
        <fullName evidence="4">Polypeptide deformylase</fullName>
    </alternativeName>
</protein>
<comment type="caution">
    <text evidence="5">The sequence shown here is derived from an EMBL/GenBank/DDBJ whole genome shotgun (WGS) entry which is preliminary data.</text>
</comment>
<feature type="binding site" evidence="4">
    <location>
        <position position="140"/>
    </location>
    <ligand>
        <name>Fe cation</name>
        <dbReference type="ChEBI" id="CHEBI:24875"/>
    </ligand>
</feature>
<keyword evidence="4" id="KW-0408">Iron</keyword>
<dbReference type="SUPFAM" id="SSF56420">
    <property type="entry name" value="Peptide deformylase"/>
    <property type="match status" value="1"/>
</dbReference>
<dbReference type="InterPro" id="IPR023635">
    <property type="entry name" value="Peptide_deformylase"/>
</dbReference>
<dbReference type="PANTHER" id="PTHR10458:SF22">
    <property type="entry name" value="PEPTIDE DEFORMYLASE"/>
    <property type="match status" value="1"/>
</dbReference>
<keyword evidence="3 4" id="KW-0378">Hydrolase</keyword>
<accession>A0A9D9DVD4</accession>
<dbReference type="EMBL" id="JADIMZ010000090">
    <property type="protein sequence ID" value="MBO8432820.1"/>
    <property type="molecule type" value="Genomic_DNA"/>
</dbReference>
<keyword evidence="2 4" id="KW-0479">Metal-binding</keyword>
<evidence type="ECO:0000256" key="4">
    <source>
        <dbReference type="HAMAP-Rule" id="MF_00163"/>
    </source>
</evidence>
<feature type="binding site" evidence="4">
    <location>
        <position position="98"/>
    </location>
    <ligand>
        <name>Fe cation</name>
        <dbReference type="ChEBI" id="CHEBI:24875"/>
    </ligand>
</feature>
<dbReference type="Pfam" id="PF01327">
    <property type="entry name" value="Pep_deformylase"/>
    <property type="match status" value="1"/>
</dbReference>
<evidence type="ECO:0000256" key="1">
    <source>
        <dbReference type="ARBA" id="ARBA00010759"/>
    </source>
</evidence>
<organism evidence="5 6">
    <name type="scientific">Candidatus Pullibacteroides excrementavium</name>
    <dbReference type="NCBI Taxonomy" id="2840905"/>
    <lineage>
        <taxon>Bacteria</taxon>
        <taxon>Pseudomonadati</taxon>
        <taxon>Bacteroidota</taxon>
        <taxon>Bacteroidia</taxon>
        <taxon>Bacteroidales</taxon>
        <taxon>Candidatus Pullibacteroides</taxon>
    </lineage>
</organism>
<dbReference type="EC" id="3.5.1.88" evidence="4"/>
<gene>
    <name evidence="4 5" type="primary">def</name>
    <name evidence="5" type="ORF">IAB08_05960</name>
</gene>
<sequence>MIYPIVAYGDLVLRRPTEEIGPDYPGLEKLVADMFETMEHADGCGLAAPQIGLSIRLIVVDATPFGKEDPKAATFRKALLNPEIYEEEGEVWYFNEGCLSFPGVHEDVPRSSVIHVRYMDPDGTEHDEVFDGYVARVVQHECDHLNGKVFVDRLSSMRKMMLKRKLESISKGDVRVDYKMKFPVKPKHR</sequence>
<comment type="catalytic activity">
    <reaction evidence="4">
        <text>N-terminal N-formyl-L-methionyl-[peptide] + H2O = N-terminal L-methionyl-[peptide] + formate</text>
        <dbReference type="Rhea" id="RHEA:24420"/>
        <dbReference type="Rhea" id="RHEA-COMP:10639"/>
        <dbReference type="Rhea" id="RHEA-COMP:10640"/>
        <dbReference type="ChEBI" id="CHEBI:15377"/>
        <dbReference type="ChEBI" id="CHEBI:15740"/>
        <dbReference type="ChEBI" id="CHEBI:49298"/>
        <dbReference type="ChEBI" id="CHEBI:64731"/>
        <dbReference type="EC" id="3.5.1.88"/>
    </reaction>
</comment>
<feature type="active site" evidence="4">
    <location>
        <position position="141"/>
    </location>
</feature>
<dbReference type="CDD" id="cd00487">
    <property type="entry name" value="Pep_deformylase"/>
    <property type="match status" value="1"/>
</dbReference>
<dbReference type="GO" id="GO:0042586">
    <property type="term" value="F:peptide deformylase activity"/>
    <property type="evidence" value="ECO:0007669"/>
    <property type="project" value="UniProtKB-UniRule"/>
</dbReference>
<dbReference type="PRINTS" id="PR01576">
    <property type="entry name" value="PDEFORMYLASE"/>
</dbReference>